<dbReference type="RefSeq" id="WP_185629686.1">
    <property type="nucleotide sequence ID" value="NZ_JAARZS010000022.1"/>
</dbReference>
<evidence type="ECO:0000256" key="1">
    <source>
        <dbReference type="SAM" id="SignalP"/>
    </source>
</evidence>
<evidence type="ECO:0000313" key="9">
    <source>
        <dbReference type="Proteomes" id="UP000585696"/>
    </source>
</evidence>
<feature type="domain" description="Bacterial Ig" evidence="2">
    <location>
        <begin position="1130"/>
        <end position="1205"/>
    </location>
</feature>
<feature type="domain" description="Bacterial Ig" evidence="2">
    <location>
        <begin position="892"/>
        <end position="964"/>
    </location>
</feature>
<dbReference type="EMBL" id="JAASWV010000008">
    <property type="protein sequence ID" value="MBC2310639.1"/>
    <property type="molecule type" value="Genomic_DNA"/>
</dbReference>
<evidence type="ECO:0000313" key="5">
    <source>
        <dbReference type="EMBL" id="MBC2294085.1"/>
    </source>
</evidence>
<evidence type="ECO:0000313" key="7">
    <source>
        <dbReference type="Proteomes" id="UP000543005"/>
    </source>
</evidence>
<dbReference type="InterPro" id="IPR041498">
    <property type="entry name" value="Big_6"/>
</dbReference>
<evidence type="ECO:0008006" key="10">
    <source>
        <dbReference type="Google" id="ProtNLM"/>
    </source>
</evidence>
<gene>
    <name evidence="4" type="ORF">HCB69_09395</name>
    <name evidence="5" type="ORF">HCC36_12660</name>
    <name evidence="6" type="ORF">HCJ81_07040</name>
</gene>
<dbReference type="Proteomes" id="UP000543005">
    <property type="component" value="Unassembled WGS sequence"/>
</dbReference>
<evidence type="ECO:0000313" key="8">
    <source>
        <dbReference type="Proteomes" id="UP000565628"/>
    </source>
</evidence>
<sequence>MTKSKMKKIVSSALVANLVIGSVITALPTQGAALENTPVGTSAENKIVSNLKATQNIVKNTSFASTSTGIPDWNAEQNAYSVTPPSLISFGTKGSDGWFDFGRTSIRPLGDGSVELHGTANSVVGVSQIINTIPGQTYTISYNYNTTRFTTKAGAVGTATYTGFMISTSSGVAIKNASFPSGGNAGSWPGMSFVGDSGTITDTFVATSKETKVFIGGNLNSKDKTNELFQTISNVQVLGTSTTQLDAPTLQPVKNKDPKITGSLNGSIDTLQEVQIYKNDVYVGTATVSGRNFEMPVSPSNVGDVYKAYAVDVWNVKSNPATQTVTASIVAPPTINAVTTDDTTVRGTGIPGKRVYYKVGSAAWGESNYATVAADGTYVFYISQQQVGTQISVKHTVDGVDSALATTTVTQGTVAAPTINAVTTDDTTVKGTGINGATVTVTIGSQNYTATVSGGAYSVTIPKQAVGTEITAKQTLNSKTSSSVNTTVTQGTVAAPTINAVTTDDTTVKGTGINGATVTITIGSNTYTGTVTDGKYAITIPKQAAGTVVSAKQTLNSKTSSSVTTTVTQGSIAAPTIHAVTTDSTTVTGTGVAGATVTLTIGGIDYTGTVDGDGNYTIAILRQAAGTIITATETLNGITSGPTIATVTQGTVAAPTLNSLTTEDTIARGTGITGATVTITIGSNTYTGTVTDGEYTITIPKQAAGTVVSAKQTLNSKTSSSVTTTVTQGSIIAPTVHTVTTDSTTVTGTGIAGATVTLTIGGIDYTGTVDADGNYAVAILKQAVGTIITATETLNGITSGPTITTVTQGTVAAPTLNSLTTEDTTARGTGITGATVTITIGSNTYTGTVTDGEYTVTIPKQAAGTVVSAKQTLNSKTSSSVTTTVTQGSIAAPTIHAVTTDSTTVTGTGIAGATVTLTIGGIDYTGTVDADGNYAIAILKQAVGTIITATETLNGITSGPTITTVTQGTVAAPTLNSLTTEDTTARGTGITGAVVTITIGSNTYTGTVSNGEYAITIPKQVVGTVVSAKQTLHSKTSSSVNTTVTQGAIAAPTISAVTTDDTSVKGTGLVGATVTITIGSNTYTGTVAANGSYAITIPKQPFGTTITAKQALNGKTSTNTSITVTQGAITAPTINAVTTDDTSVKGTGVVGATVTITIGSNTYTGTVAASGSYAITIPKQPFGTTITAKQALNGKTSTNTSITVTQGVIAAPTISAVTTDDTSVKGTGVVGATVTITIGSNTYTGTVAANGSYAITIPKQPFGTTITAKQALNEKTSTNASTTVTQGIVAAPTINAVTTDDTTVTGTGITGAVVTLTIGTNTYTGTVTGGNYTITIPKQATGTVISAKQTLNSQTSTSVTTTVTSTETTLTANNFTIGTDNYIRGTYTGSSVAKLAIEVNGTVQQQITATGSPYQYYAKGKVTAATDEVYVISYNANGDQLKRVKVGVKTLTSGTITPDTFYVGTDNYITGILTGDVSKISLTINGVETTKINVTTAPTFRYYANNLIRSLTDIVTVNGYDSAGELLDSKPVTVSQDRGNPGTITSVTPFKIGKDSYITGTYTGDIAKVELQVNDTVLQRINVSADGTIKYYAKGKITETTDVVKLIGYNTAGVAVSTKVVTISDADGSITANPYVIGTDSYVKGTYTGDVAKISLTVNGDKKTTITVPAPGPNYQYYAKSLITEATDIVVVTAYDATGGVLDTKTVAVSKPTVVTTGTVTPSAYKIGTNTYVDGTYTGDVAKVAVEVNGVLSNPIPATGNVIHYYAGALITDKDDVVYAIVYDATGKELDKKRVTITAPEGTVTANTLKTTDSYLTGSATGDVTKVTLTVNDVKQASITVVQPDGTYRYYVKPLALTSTDIVKVIGLDSRGNEITTATVTITN</sequence>
<feature type="domain" description="Bacterial Ig" evidence="2">
    <location>
        <begin position="574"/>
        <end position="643"/>
    </location>
</feature>
<dbReference type="Gene3D" id="2.60.40.10">
    <property type="entry name" value="Immunoglobulins"/>
    <property type="match status" value="8"/>
</dbReference>
<feature type="chain" id="PRO_5038315291" description="Gram-positive cocci surface proteins LPxTG domain-containing protein" evidence="1">
    <location>
        <begin position="27"/>
        <end position="1884"/>
    </location>
</feature>
<feature type="domain" description="Bacterial Ig" evidence="3">
    <location>
        <begin position="1454"/>
        <end position="1535"/>
    </location>
</feature>
<dbReference type="Pfam" id="PF17936">
    <property type="entry name" value="Big_6"/>
    <property type="match status" value="6"/>
</dbReference>
<dbReference type="InterPro" id="IPR046746">
    <property type="entry name" value="Big_15"/>
</dbReference>
<comment type="caution">
    <text evidence="6">The sequence shown here is derived from an EMBL/GenBank/DDBJ whole genome shotgun (WGS) entry which is preliminary data.</text>
</comment>
<feature type="domain" description="Bacterial Ig" evidence="3">
    <location>
        <begin position="1628"/>
        <end position="1710"/>
    </location>
</feature>
<evidence type="ECO:0000313" key="4">
    <source>
        <dbReference type="EMBL" id="MBC2284591.1"/>
    </source>
</evidence>
<feature type="domain" description="Bacterial Ig" evidence="3">
    <location>
        <begin position="1542"/>
        <end position="1624"/>
    </location>
</feature>
<reference evidence="7 8" key="1">
    <citation type="submission" date="2020-03" db="EMBL/GenBank/DDBJ databases">
        <title>Soil Listeria distribution.</title>
        <authorList>
            <person name="Liao J."/>
            <person name="Wiedmann M."/>
        </authorList>
    </citation>
    <scope>NUCLEOTIDE SEQUENCE [LARGE SCALE GENOMIC DNA]</scope>
    <source>
        <strain evidence="6 8">FSL L7-0039</strain>
        <strain evidence="5 7">FSL L7-0051</strain>
        <strain evidence="4 9">FSL L7-0054</strain>
    </source>
</reference>
<evidence type="ECO:0000259" key="2">
    <source>
        <dbReference type="Pfam" id="PF17936"/>
    </source>
</evidence>
<keyword evidence="1" id="KW-0732">Signal</keyword>
<dbReference type="Proteomes" id="UP000565628">
    <property type="component" value="Unassembled WGS sequence"/>
</dbReference>
<feature type="domain" description="Bacterial Ig" evidence="3">
    <location>
        <begin position="1369"/>
        <end position="1449"/>
    </location>
</feature>
<protein>
    <recommendedName>
        <fullName evidence="10">Gram-positive cocci surface proteins LPxTG domain-containing protein</fullName>
    </recommendedName>
</protein>
<dbReference type="NCBIfam" id="NF033510">
    <property type="entry name" value="Ca_tandemer"/>
    <property type="match status" value="3"/>
</dbReference>
<dbReference type="EMBL" id="JAARZT010000025">
    <property type="protein sequence ID" value="MBC2294085.1"/>
    <property type="molecule type" value="Genomic_DNA"/>
</dbReference>
<dbReference type="EMBL" id="JAARZS010000022">
    <property type="protein sequence ID" value="MBC2284591.1"/>
    <property type="molecule type" value="Genomic_DNA"/>
</dbReference>
<dbReference type="Proteomes" id="UP000585696">
    <property type="component" value="Unassembled WGS sequence"/>
</dbReference>
<dbReference type="InterPro" id="IPR013783">
    <property type="entry name" value="Ig-like_fold"/>
</dbReference>
<proteinExistence type="predicted"/>
<feature type="domain" description="Bacterial Ig" evidence="3">
    <location>
        <begin position="1802"/>
        <end position="1884"/>
    </location>
</feature>
<feature type="domain" description="Bacterial Ig" evidence="3">
    <location>
        <begin position="1718"/>
        <end position="1798"/>
    </location>
</feature>
<feature type="signal peptide" evidence="1">
    <location>
        <begin position="1"/>
        <end position="26"/>
    </location>
</feature>
<feature type="domain" description="Bacterial Ig" evidence="2">
    <location>
        <begin position="1050"/>
        <end position="1125"/>
    </location>
</feature>
<evidence type="ECO:0000259" key="3">
    <source>
        <dbReference type="Pfam" id="PF20622"/>
    </source>
</evidence>
<evidence type="ECO:0000313" key="6">
    <source>
        <dbReference type="EMBL" id="MBC2310639.1"/>
    </source>
</evidence>
<name>A0A7X0ZUA5_9LIST</name>
<accession>A0A7X0ZUA5</accession>
<feature type="domain" description="Bacterial Ig" evidence="2">
    <location>
        <begin position="1211"/>
        <end position="1284"/>
    </location>
</feature>
<dbReference type="Pfam" id="PF20622">
    <property type="entry name" value="Big_15"/>
    <property type="match status" value="6"/>
</dbReference>
<organism evidence="6 8">
    <name type="scientific">Listeria booriae</name>
    <dbReference type="NCBI Taxonomy" id="1552123"/>
    <lineage>
        <taxon>Bacteria</taxon>
        <taxon>Bacillati</taxon>
        <taxon>Bacillota</taxon>
        <taxon>Bacilli</taxon>
        <taxon>Bacillales</taxon>
        <taxon>Listeriaceae</taxon>
        <taxon>Listeria</taxon>
    </lineage>
</organism>
<feature type="domain" description="Bacterial Ig" evidence="2">
    <location>
        <begin position="494"/>
        <end position="566"/>
    </location>
</feature>